<protein>
    <submittedName>
        <fullName evidence="2">Bifunctional aminodeoxychorismate synthase component I/aminotransferase</fullName>
    </submittedName>
</protein>
<dbReference type="Pfam" id="PF01063">
    <property type="entry name" value="Aminotran_4"/>
    <property type="match status" value="1"/>
</dbReference>
<dbReference type="InterPro" id="IPR005801">
    <property type="entry name" value="ADC_synthase"/>
</dbReference>
<keyword evidence="2" id="KW-0032">Aminotransferase</keyword>
<dbReference type="PANTHER" id="PTHR11236:SF50">
    <property type="entry name" value="AMINODEOXYCHORISMATE SYNTHASE COMPONENT 1"/>
    <property type="match status" value="1"/>
</dbReference>
<dbReference type="Pfam" id="PF00425">
    <property type="entry name" value="Chorismate_bind"/>
    <property type="match status" value="1"/>
</dbReference>
<keyword evidence="3" id="KW-1185">Reference proteome</keyword>
<dbReference type="OrthoDB" id="9803598at2"/>
<accession>A0A2W6NIW6</accession>
<evidence type="ECO:0000313" key="2">
    <source>
        <dbReference type="EMBL" id="PZT47296.1"/>
    </source>
</evidence>
<dbReference type="RefSeq" id="WP_111230619.1">
    <property type="nucleotide sequence ID" value="NZ_NBIU01000046.1"/>
</dbReference>
<reference evidence="2 3" key="1">
    <citation type="submission" date="2017-03" db="EMBL/GenBank/DDBJ databases">
        <title>Genomic and clinical evidence uncovers the enterohepatic species Helicobacter valdiviensis as a potential human intestinal pathogen.</title>
        <authorList>
            <person name="Fresia P."/>
            <person name="Jara R."/>
            <person name="Sierra R."/>
            <person name="Ferres I."/>
            <person name="Greif G."/>
            <person name="Iraola G."/>
            <person name="Collado L."/>
        </authorList>
    </citation>
    <scope>NUCLEOTIDE SEQUENCE [LARGE SCALE GENOMIC DNA]</scope>
    <source>
        <strain evidence="2 3">WBE14</strain>
    </source>
</reference>
<dbReference type="Gene3D" id="3.30.470.10">
    <property type="match status" value="1"/>
</dbReference>
<dbReference type="InterPro" id="IPR043132">
    <property type="entry name" value="BCAT-like_C"/>
</dbReference>
<dbReference type="SUPFAM" id="SSF56322">
    <property type="entry name" value="ADC synthase"/>
    <property type="match status" value="1"/>
</dbReference>
<feature type="domain" description="Chorismate-utilising enzyme C-terminal" evidence="1">
    <location>
        <begin position="104"/>
        <end position="355"/>
    </location>
</feature>
<dbReference type="PRINTS" id="PR00095">
    <property type="entry name" value="ANTSNTHASEI"/>
</dbReference>
<dbReference type="PANTHER" id="PTHR11236">
    <property type="entry name" value="AMINOBENZOATE/ANTHRANILATE SYNTHASE"/>
    <property type="match status" value="1"/>
</dbReference>
<dbReference type="InterPro" id="IPR015890">
    <property type="entry name" value="Chorismate_C"/>
</dbReference>
<evidence type="ECO:0000259" key="1">
    <source>
        <dbReference type="Pfam" id="PF00425"/>
    </source>
</evidence>
<name>A0A2W6NIW6_9HELI</name>
<dbReference type="GO" id="GO:0046820">
    <property type="term" value="F:4-amino-4-deoxychorismate synthase activity"/>
    <property type="evidence" value="ECO:0007669"/>
    <property type="project" value="TreeGrafter"/>
</dbReference>
<dbReference type="InterPro" id="IPR001544">
    <property type="entry name" value="Aminotrans_IV"/>
</dbReference>
<dbReference type="InterPro" id="IPR019999">
    <property type="entry name" value="Anth_synth_I-like"/>
</dbReference>
<dbReference type="Proteomes" id="UP000249746">
    <property type="component" value="Unassembled WGS sequence"/>
</dbReference>
<gene>
    <name evidence="2" type="ORF">B6S12_09800</name>
</gene>
<dbReference type="EMBL" id="NBIU01000046">
    <property type="protein sequence ID" value="PZT47296.1"/>
    <property type="molecule type" value="Genomic_DNA"/>
</dbReference>
<dbReference type="AlphaFoldDB" id="A0A2W6NIW6"/>
<comment type="caution">
    <text evidence="2">The sequence shown here is derived from an EMBL/GenBank/DDBJ whole genome shotgun (WGS) entry which is preliminary data.</text>
</comment>
<keyword evidence="2" id="KW-0808">Transferase</keyword>
<dbReference type="GO" id="GO:0000162">
    <property type="term" value="P:L-tryptophan biosynthetic process"/>
    <property type="evidence" value="ECO:0007669"/>
    <property type="project" value="TreeGrafter"/>
</dbReference>
<dbReference type="Gene3D" id="3.60.120.10">
    <property type="entry name" value="Anthranilate synthase"/>
    <property type="match status" value="1"/>
</dbReference>
<proteinExistence type="predicted"/>
<dbReference type="SUPFAM" id="SSF56752">
    <property type="entry name" value="D-aminoacid aminotransferase-like PLP-dependent enzymes"/>
    <property type="match status" value="1"/>
</dbReference>
<evidence type="ECO:0000313" key="3">
    <source>
        <dbReference type="Proteomes" id="UP000249746"/>
    </source>
</evidence>
<dbReference type="InterPro" id="IPR043131">
    <property type="entry name" value="BCAT-like_N"/>
</dbReference>
<dbReference type="InterPro" id="IPR036038">
    <property type="entry name" value="Aminotransferase-like"/>
</dbReference>
<organism evidence="2 3">
    <name type="scientific">Helicobacter valdiviensis</name>
    <dbReference type="NCBI Taxonomy" id="1458358"/>
    <lineage>
        <taxon>Bacteria</taxon>
        <taxon>Pseudomonadati</taxon>
        <taxon>Campylobacterota</taxon>
        <taxon>Epsilonproteobacteria</taxon>
        <taxon>Campylobacterales</taxon>
        <taxon>Helicobacteraceae</taxon>
        <taxon>Helicobacter</taxon>
    </lineage>
</organism>
<dbReference type="Gene3D" id="3.20.10.10">
    <property type="entry name" value="D-amino Acid Aminotransferase, subunit A, domain 2"/>
    <property type="match status" value="1"/>
</dbReference>
<sequence>MEHIKPKENLAVFDKYLYYDLKHTLLAYNQKESKVCFEFIEKNKQKYFFIGCVDYEFYRYLEDEEYRSFEPYLSFYAFKKRKKFKPYKVKKEEFIPTILQSLNQKEYYEKFKEVKNAIAKGQSYQVNLTQELVLLSKIEPFRLFNLLLCRQNTSFKAFLQTQKRNILSFSPELFFKTKGRKIITEPMKGTSKRHQNKKLDRKNKTFLQKDVKNLSENVMIVDLLRNDLSKIIQKHSLKEKLFRVQTLPTLHQMTSKIKGKLKKSVGFYDIFEALFPCGSITGAPKLETMKLISALEARDRGIYCGSLGLIHKNKSKFSVAIRTLEQKNELYHYGVGSGLVWDSIKQEEFQELCLKTKILENEKFYLFETMLYRQNKILFLKQHLQRLIKSALKLSFSAEKIQKDFGEILKMQDDWEEFRGLDILSLNQKIFNREHLLFYPFRVQESLQVAPQEDCILRLILQKDGAYKWQKFPLKSSSSDKLLLSDIALNSRCDSLYFKSSLREVYEAQSYQWREDLCYDVAFFNEVGYLCEGSRTNLIIQKQKEFFTPSLECGLLNGVYRSFLMELGLIKEAKILKEDLQNADKIYAINSLRGLREVRL</sequence>